<proteinExistence type="predicted"/>
<dbReference type="Pfam" id="PF00501">
    <property type="entry name" value="AMP-binding"/>
    <property type="match status" value="1"/>
</dbReference>
<evidence type="ECO:0000259" key="1">
    <source>
        <dbReference type="Pfam" id="PF00501"/>
    </source>
</evidence>
<dbReference type="InterPro" id="IPR000873">
    <property type="entry name" value="AMP-dep_synth/lig_dom"/>
</dbReference>
<comment type="caution">
    <text evidence="2">The sequence shown here is derived from an EMBL/GenBank/DDBJ whole genome shotgun (WGS) entry which is preliminary data.</text>
</comment>
<dbReference type="PANTHER" id="PTHR24096:SF267">
    <property type="entry name" value="MALONATE--COA LIGASE ACSF3, MITOCHONDRIAL"/>
    <property type="match status" value="1"/>
</dbReference>
<dbReference type="InterPro" id="IPR020845">
    <property type="entry name" value="AMP-binding_CS"/>
</dbReference>
<dbReference type="Proteomes" id="UP001501222">
    <property type="component" value="Unassembled WGS sequence"/>
</dbReference>
<name>A0ABP6WMT6_9ACTN</name>
<accession>A0ABP6WMT6</accession>
<evidence type="ECO:0000313" key="2">
    <source>
        <dbReference type="EMBL" id="GAA3553873.1"/>
    </source>
</evidence>
<dbReference type="Gene3D" id="3.40.50.12780">
    <property type="entry name" value="N-terminal domain of ligase-like"/>
    <property type="match status" value="1"/>
</dbReference>
<protein>
    <submittedName>
        <fullName evidence="2">Long-chain fatty acid--CoA ligase</fullName>
    </submittedName>
</protein>
<keyword evidence="3" id="KW-1185">Reference proteome</keyword>
<dbReference type="PROSITE" id="PS00455">
    <property type="entry name" value="AMP_BINDING"/>
    <property type="match status" value="1"/>
</dbReference>
<dbReference type="InterPro" id="IPR042099">
    <property type="entry name" value="ANL_N_sf"/>
</dbReference>
<organism evidence="2 3">
    <name type="scientific">Kribbella ginsengisoli</name>
    <dbReference type="NCBI Taxonomy" id="363865"/>
    <lineage>
        <taxon>Bacteria</taxon>
        <taxon>Bacillati</taxon>
        <taxon>Actinomycetota</taxon>
        <taxon>Actinomycetes</taxon>
        <taxon>Propionibacteriales</taxon>
        <taxon>Kribbellaceae</taxon>
        <taxon>Kribbella</taxon>
    </lineage>
</organism>
<evidence type="ECO:0000313" key="3">
    <source>
        <dbReference type="Proteomes" id="UP001501222"/>
    </source>
</evidence>
<dbReference type="EMBL" id="BAABAA010000002">
    <property type="protein sequence ID" value="GAA3553873.1"/>
    <property type="molecule type" value="Genomic_DNA"/>
</dbReference>
<dbReference type="GO" id="GO:0016874">
    <property type="term" value="F:ligase activity"/>
    <property type="evidence" value="ECO:0007669"/>
    <property type="project" value="UniProtKB-KW"/>
</dbReference>
<dbReference type="PANTHER" id="PTHR24096">
    <property type="entry name" value="LONG-CHAIN-FATTY-ACID--COA LIGASE"/>
    <property type="match status" value="1"/>
</dbReference>
<sequence>MKSLRAALAADPAIGAGNVLATVIAHGADLNGPGLTFDTPVDDFPAEHPLTLGELDERVQARTAWLHGRGIGRRDVVAIWATEAADIVLSFLALTRIGAIPALLNGKMAPAIAEEYIRRLRVTGVLVGEAHSGLLQEAPILGAPRDLGTGDPALAPAAYRHHQDDPVVITHTSGTTGVPKAVLHSHKTLYAALKHLLTMPQSQGTDRILNALPIPHTATILMVNQVLGNRAEMLLLSTQDASTVLAQIERWKPHGVYGFAVTWAGLAREDLSKHDLDSVRMWFNTGDCAHEPHIRKLVAVGTRETVTREGRVTVRGSHFVDGLGSSEMGHNGFHITHTIDSDHYGRCIGKPYQFASATVLDSSGEELPPGKVGLLGFRSPTVSPGYWNDSVNTYKFRLNGWFLTGDLVYRDETGHYFHLDRVPDAVAGFDGPQLYTSMSEERILAALPEIQDCTVIIVQENGQFLTDVLLEVPADADPIKERDERILAAVGEEVASTIRRIHVVGEDEVPVTVTGKVRKVALRTERLTSARVEQPAAPAAVLADGARR</sequence>
<keyword evidence="2" id="KW-0436">Ligase</keyword>
<reference evidence="3" key="1">
    <citation type="journal article" date="2019" name="Int. J. Syst. Evol. Microbiol.">
        <title>The Global Catalogue of Microorganisms (GCM) 10K type strain sequencing project: providing services to taxonomists for standard genome sequencing and annotation.</title>
        <authorList>
            <consortium name="The Broad Institute Genomics Platform"/>
            <consortium name="The Broad Institute Genome Sequencing Center for Infectious Disease"/>
            <person name="Wu L."/>
            <person name="Ma J."/>
        </authorList>
    </citation>
    <scope>NUCLEOTIDE SEQUENCE [LARGE SCALE GENOMIC DNA]</scope>
    <source>
        <strain evidence="3">JCM 16928</strain>
    </source>
</reference>
<gene>
    <name evidence="2" type="ORF">GCM10022235_22250</name>
</gene>
<dbReference type="InterPro" id="IPR045851">
    <property type="entry name" value="AMP-bd_C_sf"/>
</dbReference>
<dbReference type="RefSeq" id="WP_344840012.1">
    <property type="nucleotide sequence ID" value="NZ_BAABAA010000002.1"/>
</dbReference>
<dbReference type="SUPFAM" id="SSF56801">
    <property type="entry name" value="Acetyl-CoA synthetase-like"/>
    <property type="match status" value="1"/>
</dbReference>
<dbReference type="Gene3D" id="3.30.300.30">
    <property type="match status" value="1"/>
</dbReference>
<feature type="domain" description="AMP-dependent synthetase/ligase" evidence="1">
    <location>
        <begin position="49"/>
        <end position="387"/>
    </location>
</feature>